<reference evidence="1 2" key="1">
    <citation type="submission" date="2019-08" db="EMBL/GenBank/DDBJ databases">
        <authorList>
            <person name="Seo M.-J."/>
        </authorList>
    </citation>
    <scope>NUCLEOTIDE SEQUENCE [LARGE SCALE GENOMIC DNA]</scope>
    <source>
        <strain evidence="1 2">KIGAM108</strain>
    </source>
</reference>
<keyword evidence="1" id="KW-0645">Protease</keyword>
<dbReference type="SUPFAM" id="SSF56935">
    <property type="entry name" value="Porins"/>
    <property type="match status" value="1"/>
</dbReference>
<organism evidence="1 2">
    <name type="scientific">Hymenobacter lutimineralis</name>
    <dbReference type="NCBI Taxonomy" id="2606448"/>
    <lineage>
        <taxon>Bacteria</taxon>
        <taxon>Pseudomonadati</taxon>
        <taxon>Bacteroidota</taxon>
        <taxon>Cytophagia</taxon>
        <taxon>Cytophagales</taxon>
        <taxon>Hymenobacteraceae</taxon>
        <taxon>Hymenobacter</taxon>
    </lineage>
</organism>
<comment type="caution">
    <text evidence="1">The sequence shown here is derived from an EMBL/GenBank/DDBJ whole genome shotgun (WGS) entry which is preliminary data.</text>
</comment>
<evidence type="ECO:0000313" key="2">
    <source>
        <dbReference type="Proteomes" id="UP000322791"/>
    </source>
</evidence>
<gene>
    <name evidence="1" type="ORF">FY528_13965</name>
</gene>
<dbReference type="SUPFAM" id="SSF49464">
    <property type="entry name" value="Carboxypeptidase regulatory domain-like"/>
    <property type="match status" value="1"/>
</dbReference>
<protein>
    <submittedName>
        <fullName evidence="1">Carboxypeptidase-like regulatory domain-containing protein</fullName>
    </submittedName>
</protein>
<name>A0A5D6UY67_9BACT</name>
<sequence length="883" mass="97878">MSLLLGMGLLLGRPAPAQCLLQGQITDTAQAPLPGVSVYLTRSGNAAGIVFTTTDPEGRFALRVPIPADSLRLHARLLGFRAVTQPVHCPAPLLRLRLQVSTTALGQVVVRAPPPPIRHNDTTTYQARDFRTGGQRSLQELLRQVPGFEVSETGTIRYQGREISGIYVEGDNLSGADYRRLSRTLDAALVEKIQPIQRFVENPLLGGLVHSETTVLNLTLPPDRKKPLFGSLSAQAALPHYLDATLNAFSYRGRHKVYALATHNNVGLTQDPSALAPLTTLADNPLVQELLPPPLLLVPPELASLGFRPELASLNRETTAGIVHVLRSARPSGWKLLTDAAAYTDYRHQDLLAETRLLLPENQSLSFREQNQARQTRQWVRLRQNWFAVLGARTNLTYEHRLRFSTTRSTDHLTLVTQSLTDTVHENLRQQLISQPWHLGQNLLLTTRFPEQAALQTQVAHFLEGGPQQLRLHTSQPARLQALAPGWPAASTELRQLAPSRQQGFLFQTEYFRTGRRLNVVPTLEVRYLNTRLTTRLAGAPTEPDHLLHTTRLLGAGRIRFHRLAGRATLTGTAGLRLGRLWASGTTSADRTLAYPTTTLSVQLPRGRYSTVLATYGFDQALPLPQELLATPLVTDYRTRQQGLETLLVRPEHRAGLQLVYLNTEHFTQLQLGLSGSWQLASLALAQDADQLVSQLRLLPGPPTRGATATLLAAQLLDSLAVRLQLESSLTYLEPVAQRAGAPLQRSPLVSWRQRVQLGTAGRGPLNFYAGATLLHVALYQPTTAPSRNTQLQLDAQVQLRTRRLTASVRADQLLQRQNAYLVLGAEATYVPMRASAWSYTLSLRNLLNTRTFEQVSITALLFARTRYDLLPRLIMPGATYRF</sequence>
<keyword evidence="2" id="KW-1185">Reference proteome</keyword>
<dbReference type="RefSeq" id="WP_149071647.1">
    <property type="nucleotide sequence ID" value="NZ_VTHL01000015.1"/>
</dbReference>
<evidence type="ECO:0000313" key="1">
    <source>
        <dbReference type="EMBL" id="TYZ07798.1"/>
    </source>
</evidence>
<dbReference type="AlphaFoldDB" id="A0A5D6UY67"/>
<dbReference type="GO" id="GO:0004180">
    <property type="term" value="F:carboxypeptidase activity"/>
    <property type="evidence" value="ECO:0007669"/>
    <property type="project" value="UniProtKB-KW"/>
</dbReference>
<dbReference type="Pfam" id="PF13620">
    <property type="entry name" value="CarboxypepD_reg"/>
    <property type="match status" value="1"/>
</dbReference>
<dbReference type="InterPro" id="IPR008969">
    <property type="entry name" value="CarboxyPept-like_regulatory"/>
</dbReference>
<keyword evidence="1" id="KW-0378">Hydrolase</keyword>
<accession>A0A5D6UY67</accession>
<proteinExistence type="predicted"/>
<keyword evidence="1" id="KW-0121">Carboxypeptidase</keyword>
<dbReference type="Proteomes" id="UP000322791">
    <property type="component" value="Unassembled WGS sequence"/>
</dbReference>
<dbReference type="EMBL" id="VTHL01000015">
    <property type="protein sequence ID" value="TYZ07798.1"/>
    <property type="molecule type" value="Genomic_DNA"/>
</dbReference>